<feature type="transmembrane region" description="Helical" evidence="7">
    <location>
        <begin position="103"/>
        <end position="124"/>
    </location>
</feature>
<dbReference type="InterPro" id="IPR000791">
    <property type="entry name" value="Gpr1/Fun34/SatP-like"/>
</dbReference>
<dbReference type="AlphaFoldDB" id="A0A3A3A5B0"/>
<dbReference type="GO" id="GO:0015123">
    <property type="term" value="F:acetate transmembrane transporter activity"/>
    <property type="evidence" value="ECO:0007669"/>
    <property type="project" value="TreeGrafter"/>
</dbReference>
<feature type="region of interest" description="Disordered" evidence="6">
    <location>
        <begin position="1"/>
        <end position="33"/>
    </location>
</feature>
<comment type="caution">
    <text evidence="8">The sequence shown here is derived from an EMBL/GenBank/DDBJ whole genome shotgun (WGS) entry which is preliminary data.</text>
</comment>
<dbReference type="Proteomes" id="UP000266188">
    <property type="component" value="Unassembled WGS sequence"/>
</dbReference>
<evidence type="ECO:0000256" key="6">
    <source>
        <dbReference type="SAM" id="MobiDB-lite"/>
    </source>
</evidence>
<organism evidence="8 9">
    <name type="scientific">Aspergillus sclerotialis</name>
    <dbReference type="NCBI Taxonomy" id="2070753"/>
    <lineage>
        <taxon>Eukaryota</taxon>
        <taxon>Fungi</taxon>
        <taxon>Dikarya</taxon>
        <taxon>Ascomycota</taxon>
        <taxon>Pezizomycotina</taxon>
        <taxon>Eurotiomycetes</taxon>
        <taxon>Eurotiomycetidae</taxon>
        <taxon>Eurotiales</taxon>
        <taxon>Aspergillaceae</taxon>
        <taxon>Aspergillus</taxon>
        <taxon>Aspergillus subgen. Polypaecilum</taxon>
    </lineage>
</organism>
<sequence length="238" mass="25880">MSSNGATPMNEKENQTRYSDNLPPAGGHEDVQPRPVLPVATKRVATPAGLGLISFATDIFLISIYGLQARGIQNPNIMVGMLVAFGGLCQFLAGIMEFVNRNTFGATVFCSYAALNWSYALIYIPGSGIMSAYTDANGALSPEFNQAVSIYMWVWFIISVLFTVAAYKSTWIVFIDMISVDLCLLLLACGFMVSNQSVLTAGYSFGMVACFLSYWAGCSAMWADTTPIKLPMFQISRV</sequence>
<evidence type="ECO:0000256" key="5">
    <source>
        <dbReference type="ARBA" id="ARBA00023136"/>
    </source>
</evidence>
<keyword evidence="3 7" id="KW-0812">Transmembrane</keyword>
<feature type="transmembrane region" description="Helical" evidence="7">
    <location>
        <begin position="144"/>
        <end position="164"/>
    </location>
</feature>
<proteinExistence type="inferred from homology"/>
<dbReference type="NCBIfam" id="NF038013">
    <property type="entry name" value="AceTr_1"/>
    <property type="match status" value="1"/>
</dbReference>
<dbReference type="STRING" id="2070753.A0A3A3A5B0"/>
<gene>
    <name evidence="8" type="ORF">PHISCL_03128</name>
</gene>
<comment type="similarity">
    <text evidence="2">Belongs to the acetate uptake transporter (AceTr) (TC 2.A.96) family.</text>
</comment>
<dbReference type="Pfam" id="PF01184">
    <property type="entry name" value="Gpr1_Fun34_YaaH"/>
    <property type="match status" value="1"/>
</dbReference>
<feature type="transmembrane region" description="Helical" evidence="7">
    <location>
        <begin position="77"/>
        <end position="96"/>
    </location>
</feature>
<name>A0A3A3A5B0_9EURO</name>
<keyword evidence="5 7" id="KW-0472">Membrane</keyword>
<evidence type="ECO:0000256" key="3">
    <source>
        <dbReference type="ARBA" id="ARBA00022692"/>
    </source>
</evidence>
<reference evidence="9" key="1">
    <citation type="submission" date="2017-02" db="EMBL/GenBank/DDBJ databases">
        <authorList>
            <person name="Tafer H."/>
            <person name="Lopandic K."/>
        </authorList>
    </citation>
    <scope>NUCLEOTIDE SEQUENCE [LARGE SCALE GENOMIC DNA]</scope>
    <source>
        <strain evidence="9">CBS 366.77</strain>
    </source>
</reference>
<feature type="transmembrane region" description="Helical" evidence="7">
    <location>
        <begin position="44"/>
        <end position="65"/>
    </location>
</feature>
<evidence type="ECO:0000256" key="7">
    <source>
        <dbReference type="SAM" id="Phobius"/>
    </source>
</evidence>
<evidence type="ECO:0000313" key="9">
    <source>
        <dbReference type="Proteomes" id="UP000266188"/>
    </source>
</evidence>
<accession>A0A3A3A5B0</accession>
<keyword evidence="4 7" id="KW-1133">Transmembrane helix</keyword>
<protein>
    <submittedName>
        <fullName evidence="8">GPR1/FUN34/yaaH family</fullName>
    </submittedName>
</protein>
<dbReference type="PANTHER" id="PTHR31123:SF1">
    <property type="entry name" value="ACCUMULATION OF DYADS PROTEIN 2-RELATED"/>
    <property type="match status" value="1"/>
</dbReference>
<evidence type="ECO:0000256" key="2">
    <source>
        <dbReference type="ARBA" id="ARBA00005587"/>
    </source>
</evidence>
<feature type="transmembrane region" description="Helical" evidence="7">
    <location>
        <begin position="205"/>
        <end position="223"/>
    </location>
</feature>
<dbReference type="EMBL" id="MVGC01000077">
    <property type="protein sequence ID" value="RJE24541.1"/>
    <property type="molecule type" value="Genomic_DNA"/>
</dbReference>
<dbReference type="InterPro" id="IPR051633">
    <property type="entry name" value="AceTr"/>
</dbReference>
<evidence type="ECO:0000313" key="8">
    <source>
        <dbReference type="EMBL" id="RJE24541.1"/>
    </source>
</evidence>
<dbReference type="GO" id="GO:0005886">
    <property type="term" value="C:plasma membrane"/>
    <property type="evidence" value="ECO:0007669"/>
    <property type="project" value="TreeGrafter"/>
</dbReference>
<evidence type="ECO:0000256" key="4">
    <source>
        <dbReference type="ARBA" id="ARBA00022989"/>
    </source>
</evidence>
<dbReference type="PANTHER" id="PTHR31123">
    <property type="entry name" value="ACCUMULATION OF DYADS PROTEIN 2-RELATED"/>
    <property type="match status" value="1"/>
</dbReference>
<dbReference type="OrthoDB" id="3648309at2759"/>
<comment type="subcellular location">
    <subcellularLocation>
        <location evidence="1">Membrane</location>
        <topology evidence="1">Multi-pass membrane protein</topology>
    </subcellularLocation>
</comment>
<keyword evidence="9" id="KW-1185">Reference proteome</keyword>
<feature type="transmembrane region" description="Helical" evidence="7">
    <location>
        <begin position="171"/>
        <end position="193"/>
    </location>
</feature>
<evidence type="ECO:0000256" key="1">
    <source>
        <dbReference type="ARBA" id="ARBA00004141"/>
    </source>
</evidence>